<gene>
    <name evidence="2" type="ORF">SARC_13001</name>
</gene>
<protein>
    <submittedName>
        <fullName evidence="2">Uncharacterized protein</fullName>
    </submittedName>
</protein>
<sequence>RRKSQSSVCPALYSVNTTRKSIQNTLRKGGRLFEATLPAPSSASSGLIPELESNEGDSDIPQLDSVPSDLDSRIELHPDPIIMASRSRSTEFYGTDSESFGGKGLPSTGRMCAEEHNSGPLDMDFSSQALGQSTDTHAHTHTYTHALAHTHPLSFARVKSFSSKPTVVPERVKSWDDLEYDDPPERETMFEFGWNAGYMNAADLEYDHYASPYGSAGNSRAMSFSSNQTGEDASLDLTTGNVGDTPRIAIDEHFEYTGTDADHSNHCNEPSTSSPYLVQHDCDHAYGSQDTGAQTYAQAHVRAQAHSRRTAIKHPPTYIHAHEHTLTPHASPINLTRTNRKAKKILRASTLDSNARRALSSAANAKGVPGTPQNRLIPQTRTVHTTHSEGSDVFDDMQAARAEWAAIDSPTGVVLDDHTSTFADAMNNNLYSGRLSGSDSQSSFSETASLNSAFSNLNIQAVTGELNAFNQHYNSLLELMELVEVVDKKIRQFIDVLNEQTFQDVTHITCHTWPPSTA</sequence>
<evidence type="ECO:0000256" key="1">
    <source>
        <dbReference type="SAM" id="MobiDB-lite"/>
    </source>
</evidence>
<dbReference type="Proteomes" id="UP000054560">
    <property type="component" value="Unassembled WGS sequence"/>
</dbReference>
<keyword evidence="3" id="KW-1185">Reference proteome</keyword>
<organism evidence="2 3">
    <name type="scientific">Sphaeroforma arctica JP610</name>
    <dbReference type="NCBI Taxonomy" id="667725"/>
    <lineage>
        <taxon>Eukaryota</taxon>
        <taxon>Ichthyosporea</taxon>
        <taxon>Ichthyophonida</taxon>
        <taxon>Sphaeroforma</taxon>
    </lineage>
</organism>
<dbReference type="RefSeq" id="XP_014148354.1">
    <property type="nucleotide sequence ID" value="XM_014292879.1"/>
</dbReference>
<feature type="non-terminal residue" evidence="2">
    <location>
        <position position="518"/>
    </location>
</feature>
<evidence type="ECO:0000313" key="2">
    <source>
        <dbReference type="EMBL" id="KNC74452.1"/>
    </source>
</evidence>
<name>A0A0L0FCE9_9EUKA</name>
<dbReference type="GeneID" id="25913505"/>
<accession>A0A0L0FCE9</accession>
<evidence type="ECO:0000313" key="3">
    <source>
        <dbReference type="Proteomes" id="UP000054560"/>
    </source>
</evidence>
<feature type="non-terminal residue" evidence="2">
    <location>
        <position position="1"/>
    </location>
</feature>
<dbReference type="AlphaFoldDB" id="A0A0L0FCE9"/>
<dbReference type="EMBL" id="KQ244393">
    <property type="protein sequence ID" value="KNC74452.1"/>
    <property type="molecule type" value="Genomic_DNA"/>
</dbReference>
<proteinExistence type="predicted"/>
<reference evidence="2 3" key="1">
    <citation type="submission" date="2011-02" db="EMBL/GenBank/DDBJ databases">
        <title>The Genome Sequence of Sphaeroforma arctica JP610.</title>
        <authorList>
            <consortium name="The Broad Institute Genome Sequencing Platform"/>
            <person name="Russ C."/>
            <person name="Cuomo C."/>
            <person name="Young S.K."/>
            <person name="Zeng Q."/>
            <person name="Gargeya S."/>
            <person name="Alvarado L."/>
            <person name="Berlin A."/>
            <person name="Chapman S.B."/>
            <person name="Chen Z."/>
            <person name="Freedman E."/>
            <person name="Gellesch M."/>
            <person name="Goldberg J."/>
            <person name="Griggs A."/>
            <person name="Gujja S."/>
            <person name="Heilman E."/>
            <person name="Heiman D."/>
            <person name="Howarth C."/>
            <person name="Mehta T."/>
            <person name="Neiman D."/>
            <person name="Pearson M."/>
            <person name="Roberts A."/>
            <person name="Saif S."/>
            <person name="Shea T."/>
            <person name="Shenoy N."/>
            <person name="Sisk P."/>
            <person name="Stolte C."/>
            <person name="Sykes S."/>
            <person name="White J."/>
            <person name="Yandava C."/>
            <person name="Burger G."/>
            <person name="Gray M.W."/>
            <person name="Holland P.W.H."/>
            <person name="King N."/>
            <person name="Lang F.B.F."/>
            <person name="Roger A.J."/>
            <person name="Ruiz-Trillo I."/>
            <person name="Haas B."/>
            <person name="Nusbaum C."/>
            <person name="Birren B."/>
        </authorList>
    </citation>
    <scope>NUCLEOTIDE SEQUENCE [LARGE SCALE GENOMIC DNA]</scope>
    <source>
        <strain evidence="2 3">JP610</strain>
    </source>
</reference>
<feature type="region of interest" description="Disordered" evidence="1">
    <location>
        <begin position="33"/>
        <end position="62"/>
    </location>
</feature>